<dbReference type="Gene3D" id="2.10.109.10">
    <property type="entry name" value="Umud Fragment, subunit A"/>
    <property type="match status" value="1"/>
</dbReference>
<feature type="domain" description="Peptidase S26" evidence="1">
    <location>
        <begin position="6"/>
        <end position="164"/>
    </location>
</feature>
<organism evidence="2 3">
    <name type="scientific">Qipengyuania citrea LAMA 915</name>
    <dbReference type="NCBI Taxonomy" id="1306953"/>
    <lineage>
        <taxon>Bacteria</taxon>
        <taxon>Pseudomonadati</taxon>
        <taxon>Pseudomonadota</taxon>
        <taxon>Alphaproteobacteria</taxon>
        <taxon>Sphingomonadales</taxon>
        <taxon>Erythrobacteraceae</taxon>
        <taxon>Qipengyuania</taxon>
    </lineage>
</organism>
<dbReference type="AlphaFoldDB" id="A0A0L1KDX8"/>
<name>A0A0L1KDX8_9SPHN</name>
<dbReference type="Proteomes" id="UP000037446">
    <property type="component" value="Unassembled WGS sequence"/>
</dbReference>
<comment type="caution">
    <text evidence="2">The sequence shown here is derived from an EMBL/GenBank/DDBJ whole genome shotgun (WGS) entry which is preliminary data.</text>
</comment>
<dbReference type="Pfam" id="PF10502">
    <property type="entry name" value="Peptidase_S26"/>
    <property type="match status" value="1"/>
</dbReference>
<proteinExistence type="predicted"/>
<sequence length="193" mass="20677">MKRRTVLIAGTVCAAALVSAVLPLSRVLIWNATASVPTGLYHIRGTAGLQVGERVAIDPPPRLRDYLATRGYLPTGIPLLKEIAARPGDTVCRQGLTITINRARAGVARSADSIGRALPVWQGCRTIAAGQIFVMNRRASGSFDGRYFGPIARDHLLGRASPVWTDEHGDGAHIWFAQPSITATSINNQGDDQ</sequence>
<protein>
    <submittedName>
        <fullName evidence="2">Type IV secretory pathway, protease TraF</fullName>
    </submittedName>
</protein>
<keyword evidence="2" id="KW-0645">Protease</keyword>
<dbReference type="GO" id="GO:0006465">
    <property type="term" value="P:signal peptide processing"/>
    <property type="evidence" value="ECO:0007669"/>
    <property type="project" value="InterPro"/>
</dbReference>
<dbReference type="RefSeq" id="WP_050600397.1">
    <property type="nucleotide sequence ID" value="NZ_JYNE01000024.1"/>
</dbReference>
<evidence type="ECO:0000313" key="3">
    <source>
        <dbReference type="Proteomes" id="UP000037446"/>
    </source>
</evidence>
<dbReference type="PATRIC" id="fig|1306953.7.peg.2037"/>
<keyword evidence="2" id="KW-0378">Hydrolase</keyword>
<dbReference type="SUPFAM" id="SSF51306">
    <property type="entry name" value="LexA/Signal peptidase"/>
    <property type="match status" value="1"/>
</dbReference>
<reference evidence="3" key="1">
    <citation type="submission" date="2015-02" db="EMBL/GenBank/DDBJ databases">
        <authorList>
            <person name="Lima A.O."/>
            <person name="Cabral A."/>
            <person name="Porto L.M."/>
            <person name="Silva M.A."/>
        </authorList>
    </citation>
    <scope>NUCLEOTIDE SEQUENCE [LARGE SCALE GENOMIC DNA]</scope>
    <source>
        <strain evidence="3">LAMA 915</strain>
    </source>
</reference>
<dbReference type="GO" id="GO:0004252">
    <property type="term" value="F:serine-type endopeptidase activity"/>
    <property type="evidence" value="ECO:0007669"/>
    <property type="project" value="InterPro"/>
</dbReference>
<evidence type="ECO:0000313" key="2">
    <source>
        <dbReference type="EMBL" id="KNH02062.1"/>
    </source>
</evidence>
<accession>A0A0L1KDX8</accession>
<evidence type="ECO:0000259" key="1">
    <source>
        <dbReference type="Pfam" id="PF10502"/>
    </source>
</evidence>
<gene>
    <name evidence="2" type="ORF">J121_1973</name>
</gene>
<dbReference type="InterPro" id="IPR019533">
    <property type="entry name" value="Peptidase_S26"/>
</dbReference>
<dbReference type="InterPro" id="IPR036286">
    <property type="entry name" value="LexA/Signal_pep-like_sf"/>
</dbReference>
<dbReference type="STRING" id="1306953.J121_1973"/>
<dbReference type="EMBL" id="JYNE01000024">
    <property type="protein sequence ID" value="KNH02062.1"/>
    <property type="molecule type" value="Genomic_DNA"/>
</dbReference>